<protein>
    <recommendedName>
        <fullName evidence="1">N-acetyltransferase domain-containing protein</fullName>
    </recommendedName>
</protein>
<dbReference type="SUPFAM" id="SSF55729">
    <property type="entry name" value="Acyl-CoA N-acyltransferases (Nat)"/>
    <property type="match status" value="1"/>
</dbReference>
<evidence type="ECO:0000313" key="3">
    <source>
        <dbReference type="Proteomes" id="UP000030671"/>
    </source>
</evidence>
<gene>
    <name evidence="2" type="ORF">HETIRDRAFT_449694</name>
</gene>
<reference evidence="2 3" key="1">
    <citation type="journal article" date="2012" name="New Phytol.">
        <title>Insight into trade-off between wood decay and parasitism from the genome of a fungal forest pathogen.</title>
        <authorList>
            <person name="Olson A."/>
            <person name="Aerts A."/>
            <person name="Asiegbu F."/>
            <person name="Belbahri L."/>
            <person name="Bouzid O."/>
            <person name="Broberg A."/>
            <person name="Canback B."/>
            <person name="Coutinho P.M."/>
            <person name="Cullen D."/>
            <person name="Dalman K."/>
            <person name="Deflorio G."/>
            <person name="van Diepen L.T."/>
            <person name="Dunand C."/>
            <person name="Duplessis S."/>
            <person name="Durling M."/>
            <person name="Gonthier P."/>
            <person name="Grimwood J."/>
            <person name="Fossdal C.G."/>
            <person name="Hansson D."/>
            <person name="Henrissat B."/>
            <person name="Hietala A."/>
            <person name="Himmelstrand K."/>
            <person name="Hoffmeister D."/>
            <person name="Hogberg N."/>
            <person name="James T.Y."/>
            <person name="Karlsson M."/>
            <person name="Kohler A."/>
            <person name="Kues U."/>
            <person name="Lee Y.H."/>
            <person name="Lin Y.C."/>
            <person name="Lind M."/>
            <person name="Lindquist E."/>
            <person name="Lombard V."/>
            <person name="Lucas S."/>
            <person name="Lunden K."/>
            <person name="Morin E."/>
            <person name="Murat C."/>
            <person name="Park J."/>
            <person name="Raffaello T."/>
            <person name="Rouze P."/>
            <person name="Salamov A."/>
            <person name="Schmutz J."/>
            <person name="Solheim H."/>
            <person name="Stahlberg J."/>
            <person name="Velez H."/>
            <person name="de Vries R.P."/>
            <person name="Wiebenga A."/>
            <person name="Woodward S."/>
            <person name="Yakovlev I."/>
            <person name="Garbelotto M."/>
            <person name="Martin F."/>
            <person name="Grigoriev I.V."/>
            <person name="Stenlid J."/>
        </authorList>
    </citation>
    <scope>NUCLEOTIDE SEQUENCE [LARGE SCALE GENOMIC DNA]</scope>
    <source>
        <strain evidence="2 3">TC 32-1</strain>
    </source>
</reference>
<dbReference type="AlphaFoldDB" id="W4KE87"/>
<evidence type="ECO:0000313" key="2">
    <source>
        <dbReference type="EMBL" id="ETW84128.1"/>
    </source>
</evidence>
<dbReference type="STRING" id="747525.W4KE87"/>
<sequence length="172" mass="19338">MEEPPRIPPAHEILVASCNGNPEDIAALRTQCYDVRIAVFVHEQGFPLDLEIDEIDDTATHFLLRLVPSLQPIGTIRAFKPKHATYYKLGRLAVHKDHRQHKFGRDLVLALHQWVRADARAHGSQGHVDIVCHSQIPVKGFYARFGYAPEGAEFDEDGAPHQKLVARLPLSD</sequence>
<dbReference type="PROSITE" id="PS51186">
    <property type="entry name" value="GNAT"/>
    <property type="match status" value="1"/>
</dbReference>
<name>W4KE87_HETIT</name>
<organism evidence="2 3">
    <name type="scientific">Heterobasidion irregulare (strain TC 32-1)</name>
    <dbReference type="NCBI Taxonomy" id="747525"/>
    <lineage>
        <taxon>Eukaryota</taxon>
        <taxon>Fungi</taxon>
        <taxon>Dikarya</taxon>
        <taxon>Basidiomycota</taxon>
        <taxon>Agaricomycotina</taxon>
        <taxon>Agaricomycetes</taxon>
        <taxon>Russulales</taxon>
        <taxon>Bondarzewiaceae</taxon>
        <taxon>Heterobasidion</taxon>
        <taxon>Heterobasidion annosum species complex</taxon>
    </lineage>
</organism>
<dbReference type="UniPathway" id="UPA00113">
    <property type="reaction ID" value="UER00529"/>
</dbReference>
<dbReference type="GO" id="GO:0006048">
    <property type="term" value="P:UDP-N-acetylglucosamine biosynthetic process"/>
    <property type="evidence" value="ECO:0007669"/>
    <property type="project" value="UniProtKB-UniPathway"/>
</dbReference>
<proteinExistence type="predicted"/>
<dbReference type="KEGG" id="hir:HETIRDRAFT_449694"/>
<dbReference type="HOGENOM" id="CLU_056607_6_0_1"/>
<dbReference type="InParanoid" id="W4KE87"/>
<evidence type="ECO:0000259" key="1">
    <source>
        <dbReference type="PROSITE" id="PS51186"/>
    </source>
</evidence>
<dbReference type="eggNOG" id="ENOG502S8FT">
    <property type="taxonomic scope" value="Eukaryota"/>
</dbReference>
<dbReference type="EMBL" id="KI925456">
    <property type="protein sequence ID" value="ETW84128.1"/>
    <property type="molecule type" value="Genomic_DNA"/>
</dbReference>
<dbReference type="CDD" id="cd04301">
    <property type="entry name" value="NAT_SF"/>
    <property type="match status" value="1"/>
</dbReference>
<feature type="domain" description="N-acetyltransferase" evidence="1">
    <location>
        <begin position="23"/>
        <end position="171"/>
    </location>
</feature>
<dbReference type="OrthoDB" id="329272at2759"/>
<dbReference type="InterPro" id="IPR000182">
    <property type="entry name" value="GNAT_dom"/>
</dbReference>
<dbReference type="RefSeq" id="XP_009543835.1">
    <property type="nucleotide sequence ID" value="XM_009545540.1"/>
</dbReference>
<dbReference type="InterPro" id="IPR016181">
    <property type="entry name" value="Acyl_CoA_acyltransferase"/>
</dbReference>
<keyword evidence="3" id="KW-1185">Reference proteome</keyword>
<accession>W4KE87</accession>
<dbReference type="Gene3D" id="3.40.630.30">
    <property type="match status" value="1"/>
</dbReference>
<dbReference type="GeneID" id="20675975"/>
<dbReference type="Pfam" id="PF13673">
    <property type="entry name" value="Acetyltransf_10"/>
    <property type="match status" value="1"/>
</dbReference>
<dbReference type="Proteomes" id="UP000030671">
    <property type="component" value="Unassembled WGS sequence"/>
</dbReference>
<dbReference type="GO" id="GO:0016747">
    <property type="term" value="F:acyltransferase activity, transferring groups other than amino-acyl groups"/>
    <property type="evidence" value="ECO:0007669"/>
    <property type="project" value="InterPro"/>
</dbReference>